<dbReference type="SUPFAM" id="SSF55797">
    <property type="entry name" value="PR-1-like"/>
    <property type="match status" value="3"/>
</dbReference>
<gene>
    <name evidence="3" type="ORF">ANCCAN_24751</name>
</gene>
<dbReference type="EMBL" id="JOJR01001923">
    <property type="protein sequence ID" value="RCN29488.1"/>
    <property type="molecule type" value="Genomic_DNA"/>
</dbReference>
<proteinExistence type="predicted"/>
<dbReference type="SMART" id="SM00198">
    <property type="entry name" value="SCP"/>
    <property type="match status" value="2"/>
</dbReference>
<feature type="domain" description="SCP" evidence="2">
    <location>
        <begin position="261"/>
        <end position="446"/>
    </location>
</feature>
<evidence type="ECO:0000313" key="4">
    <source>
        <dbReference type="Proteomes" id="UP000252519"/>
    </source>
</evidence>
<dbReference type="OrthoDB" id="414826at2759"/>
<accession>A0A368FD06</accession>
<dbReference type="CDD" id="cd05380">
    <property type="entry name" value="CAP_euk"/>
    <property type="match status" value="2"/>
</dbReference>
<dbReference type="PANTHER" id="PTHR10334">
    <property type="entry name" value="CYSTEINE-RICH SECRETORY PROTEIN-RELATED"/>
    <property type="match status" value="1"/>
</dbReference>
<keyword evidence="4" id="KW-1185">Reference proteome</keyword>
<dbReference type="Gene3D" id="3.40.33.10">
    <property type="entry name" value="CAP"/>
    <property type="match status" value="2"/>
</dbReference>
<reference evidence="3 4" key="1">
    <citation type="submission" date="2014-10" db="EMBL/GenBank/DDBJ databases">
        <title>Draft genome of the hookworm Ancylostoma caninum.</title>
        <authorList>
            <person name="Mitreva M."/>
        </authorList>
    </citation>
    <scope>NUCLEOTIDE SEQUENCE [LARGE SCALE GENOMIC DNA]</scope>
    <source>
        <strain evidence="3 4">Baltimore</strain>
    </source>
</reference>
<dbReference type="InterPro" id="IPR001283">
    <property type="entry name" value="CRISP-related"/>
</dbReference>
<name>A0A368FD06_ANCCA</name>
<feature type="chain" id="PRO_5016961081" evidence="1">
    <location>
        <begin position="19"/>
        <end position="449"/>
    </location>
</feature>
<evidence type="ECO:0000259" key="2">
    <source>
        <dbReference type="SMART" id="SM00198"/>
    </source>
</evidence>
<protein>
    <submittedName>
        <fullName evidence="3">SCP-like protein</fullName>
    </submittedName>
</protein>
<evidence type="ECO:0000313" key="3">
    <source>
        <dbReference type="EMBL" id="RCN29488.1"/>
    </source>
</evidence>
<feature type="signal peptide" evidence="1">
    <location>
        <begin position="1"/>
        <end position="18"/>
    </location>
</feature>
<sequence length="449" mass="51666">MRFISALLAGTFVTFIHAQSSGCELAYNLRKQFLDFHNQKREDVAKGRVFGFNPAKNMYKLSWSCELESKARQHIRNCPGTVHGFGSNGANNWRFYGGRFDQPQQFIQQTLDTWWKNVQKYRLGPDNRYPSHGLLYHAANVTFIYFLKHSMLRIMLEHNNAFSHHQILSSLQIINADTTQIGCTYNVCGSTLEVLCLYDDGALLKEKILYETGSPCKNSQHCTTYRKSTCDTRTGLCVRPKEPRDNGQSFMCSRYNGLTDKIRRTILDLHNDFRSLVARGKARDKLINNGAGFAPKAANMRKLEYDCDLERTASNYARGCQFKHSPPEYRNAGESLYTVFIDNMDKNKIGEEAWENLFTVSIPDADNVKAAEWATRACFRELKDNGVGEENILTRKLLDRSKQKNFENMKIGHDTQWDQCWSKNLRDRKAMHKMSGGIQVRGRTLRKKV</sequence>
<organism evidence="3 4">
    <name type="scientific">Ancylostoma caninum</name>
    <name type="common">Dog hookworm</name>
    <dbReference type="NCBI Taxonomy" id="29170"/>
    <lineage>
        <taxon>Eukaryota</taxon>
        <taxon>Metazoa</taxon>
        <taxon>Ecdysozoa</taxon>
        <taxon>Nematoda</taxon>
        <taxon>Chromadorea</taxon>
        <taxon>Rhabditida</taxon>
        <taxon>Rhabditina</taxon>
        <taxon>Rhabditomorpha</taxon>
        <taxon>Strongyloidea</taxon>
        <taxon>Ancylostomatidae</taxon>
        <taxon>Ancylostomatinae</taxon>
        <taxon>Ancylostoma</taxon>
    </lineage>
</organism>
<dbReference type="Proteomes" id="UP000252519">
    <property type="component" value="Unassembled WGS sequence"/>
</dbReference>
<keyword evidence="1" id="KW-0732">Signal</keyword>
<dbReference type="InterPro" id="IPR035940">
    <property type="entry name" value="CAP_sf"/>
</dbReference>
<dbReference type="AlphaFoldDB" id="A0A368FD06"/>
<dbReference type="STRING" id="29170.A0A368FD06"/>
<evidence type="ECO:0000256" key="1">
    <source>
        <dbReference type="SAM" id="SignalP"/>
    </source>
</evidence>
<dbReference type="Pfam" id="PF00188">
    <property type="entry name" value="CAP"/>
    <property type="match status" value="2"/>
</dbReference>
<feature type="domain" description="SCP" evidence="2">
    <location>
        <begin position="28"/>
        <end position="205"/>
    </location>
</feature>
<dbReference type="InterPro" id="IPR014044">
    <property type="entry name" value="CAP_dom"/>
</dbReference>
<comment type="caution">
    <text evidence="3">The sequence shown here is derived from an EMBL/GenBank/DDBJ whole genome shotgun (WGS) entry which is preliminary data.</text>
</comment>